<dbReference type="AlphaFoldDB" id="A0AAD0V959"/>
<keyword evidence="1" id="KW-0812">Transmembrane</keyword>
<feature type="transmembrane region" description="Helical" evidence="1">
    <location>
        <begin position="21"/>
        <end position="42"/>
    </location>
</feature>
<gene>
    <name evidence="2" type="ORF">PLA107_031280</name>
</gene>
<dbReference type="Proteomes" id="UP000006426">
    <property type="component" value="Plasmid pmppla107"/>
</dbReference>
<dbReference type="RefSeq" id="WP_005742042.1">
    <property type="nucleotide sequence ID" value="NZ_CP031226.1"/>
</dbReference>
<feature type="transmembrane region" description="Helical" evidence="1">
    <location>
        <begin position="127"/>
        <end position="145"/>
    </location>
</feature>
<keyword evidence="1" id="KW-1133">Transmembrane helix</keyword>
<keyword evidence="2" id="KW-0614">Plasmid</keyword>
<name>A0AAD0V959_PSEAV</name>
<feature type="transmembrane region" description="Helical" evidence="1">
    <location>
        <begin position="48"/>
        <end position="69"/>
    </location>
</feature>
<proteinExistence type="predicted"/>
<dbReference type="GeneID" id="39474221"/>
<evidence type="ECO:0000313" key="2">
    <source>
        <dbReference type="EMBL" id="AXH59706.1"/>
    </source>
</evidence>
<reference evidence="2 3" key="1">
    <citation type="journal article" date="2011" name="PLoS Pathog.">
        <title>Dynamic evolution of pathogenicity revealed by sequencing and comparative genomics of 19 Pseudomonas syringae isolates.</title>
        <authorList>
            <person name="Baltrus D.A."/>
            <person name="Nishimura M.T."/>
            <person name="Romanchuk A."/>
            <person name="Chang J.H."/>
            <person name="Mukhtar M.S."/>
            <person name="Cherkis K."/>
            <person name="Roach J."/>
            <person name="Grant S.R."/>
            <person name="Jones C.D."/>
            <person name="Dangl J.L."/>
        </authorList>
    </citation>
    <scope>NUCLEOTIDE SEQUENCE [LARGE SCALE GENOMIC DNA]</scope>
    <source>
        <strain evidence="2 3">M301315</strain>
    </source>
</reference>
<sequence length="176" mass="19887">MKATTYRTALFYTPKATKLAFVGLGFTAMLQFLLMIQAWFVFSGAFELTALAGLVLLILLSNLTAGFIFTEMLRDSDQYRPRFARAAGMHVLLTAGFSATMLIQVMVEANRAPMPSLLEVTVCVKLMITFVPLLILSHAGTYVLVNTLPNHPYYTDKYGYPVIQKRKKHRERITRR</sequence>
<organism evidence="2 3">
    <name type="scientific">Pseudomonas amygdali pv. lachrymans str. M301315</name>
    <dbReference type="NCBI Taxonomy" id="629260"/>
    <lineage>
        <taxon>Bacteria</taxon>
        <taxon>Pseudomonadati</taxon>
        <taxon>Pseudomonadota</taxon>
        <taxon>Gammaproteobacteria</taxon>
        <taxon>Pseudomonadales</taxon>
        <taxon>Pseudomonadaceae</taxon>
        <taxon>Pseudomonas</taxon>
        <taxon>Pseudomonas amygdali</taxon>
    </lineage>
</organism>
<evidence type="ECO:0000313" key="3">
    <source>
        <dbReference type="Proteomes" id="UP000006426"/>
    </source>
</evidence>
<keyword evidence="1" id="KW-0472">Membrane</keyword>
<evidence type="ECO:0000256" key="1">
    <source>
        <dbReference type="SAM" id="Phobius"/>
    </source>
</evidence>
<feature type="transmembrane region" description="Helical" evidence="1">
    <location>
        <begin position="90"/>
        <end position="107"/>
    </location>
</feature>
<accession>A0AAD0V959</accession>
<dbReference type="EMBL" id="CP031226">
    <property type="protein sequence ID" value="AXH59706.1"/>
    <property type="molecule type" value="Genomic_DNA"/>
</dbReference>
<geneLocation type="plasmid" evidence="3">
    <name>pmppla107</name>
</geneLocation>
<protein>
    <submittedName>
        <fullName evidence="2">Uncharacterized protein</fullName>
    </submittedName>
</protein>